<dbReference type="Gene3D" id="3.30.450.40">
    <property type="match status" value="1"/>
</dbReference>
<dbReference type="STRING" id="63737.Npun_R3044"/>
<dbReference type="SUPFAM" id="SSF55781">
    <property type="entry name" value="GAF domain-like"/>
    <property type="match status" value="1"/>
</dbReference>
<dbReference type="OrthoDB" id="118142at2"/>
<dbReference type="eggNOG" id="COG2203">
    <property type="taxonomic scope" value="Bacteria"/>
</dbReference>
<dbReference type="InterPro" id="IPR029016">
    <property type="entry name" value="GAF-like_dom_sf"/>
</dbReference>
<dbReference type="SMART" id="SM00065">
    <property type="entry name" value="GAF"/>
    <property type="match status" value="1"/>
</dbReference>
<sequence length="215" mass="23743">MVFWGDYTGQPMPYRGWNAVVASEQNGTKTRLTATFNRLLEWLRDYMSVDTVTLLLPIADRLSLAVQATIGLEEEITQQIRIPIGQGIAGHIAASVEPMMVNNLSAVEVVSPILHQKGLQSLVGVPLPVEEGVIGVLHVGNFKSHNFTERDVQQLQLIAHRLGLYSGCQTLNFVGDAIATTRNVIISYPPDLKASNQILLSFSQTWRRSLFADFA</sequence>
<dbReference type="PhylomeDB" id="B2IXL1"/>
<reference evidence="2 3" key="2">
    <citation type="journal article" date="2013" name="Plant Physiol.">
        <title>A Nostoc punctiforme Sugar Transporter Necessary to Establish a Cyanobacterium-Plant Symbiosis.</title>
        <authorList>
            <person name="Ekman M."/>
            <person name="Picossi S."/>
            <person name="Campbell E.L."/>
            <person name="Meeks J.C."/>
            <person name="Flores E."/>
        </authorList>
    </citation>
    <scope>NUCLEOTIDE SEQUENCE [LARGE SCALE GENOMIC DNA]</scope>
    <source>
        <strain evidence="3">ATCC 29133 / PCC 73102</strain>
    </source>
</reference>
<gene>
    <name evidence="2" type="ordered locus">Npun_R3044</name>
</gene>
<dbReference type="HOGENOM" id="CLU_1183329_0_0_3"/>
<proteinExistence type="predicted"/>
<accession>B2IXL1</accession>
<dbReference type="AlphaFoldDB" id="B2IXL1"/>
<evidence type="ECO:0000313" key="3">
    <source>
        <dbReference type="Proteomes" id="UP000001191"/>
    </source>
</evidence>
<dbReference type="EMBL" id="CP001037">
    <property type="protein sequence ID" value="ACC81539.1"/>
    <property type="molecule type" value="Genomic_DNA"/>
</dbReference>
<dbReference type="EnsemblBacteria" id="ACC81539">
    <property type="protein sequence ID" value="ACC81539"/>
    <property type="gene ID" value="Npun_R3044"/>
</dbReference>
<name>B2IXL1_NOSP7</name>
<dbReference type="Proteomes" id="UP000001191">
    <property type="component" value="Chromosome"/>
</dbReference>
<evidence type="ECO:0000259" key="1">
    <source>
        <dbReference type="SMART" id="SM00065"/>
    </source>
</evidence>
<dbReference type="RefSeq" id="WP_012409525.1">
    <property type="nucleotide sequence ID" value="NC_010628.1"/>
</dbReference>
<evidence type="ECO:0000313" key="2">
    <source>
        <dbReference type="EMBL" id="ACC81539.1"/>
    </source>
</evidence>
<feature type="domain" description="GAF" evidence="1">
    <location>
        <begin position="31"/>
        <end position="175"/>
    </location>
</feature>
<protein>
    <submittedName>
        <fullName evidence="2">Putative GAF sensor protein</fullName>
    </submittedName>
</protein>
<keyword evidence="3" id="KW-1185">Reference proteome</keyword>
<reference evidence="3" key="1">
    <citation type="submission" date="2008-04" db="EMBL/GenBank/DDBJ databases">
        <title>Complete sequence of chromosome of Nostoc punctiforme ATCC 29133.</title>
        <authorList>
            <consortium name="US DOE Joint Genome Institute"/>
            <person name="Copeland A."/>
            <person name="Lucas S."/>
            <person name="Lapidus A."/>
            <person name="Glavina del Rio T."/>
            <person name="Dalin E."/>
            <person name="Tice H."/>
            <person name="Pitluck S."/>
            <person name="Chain P."/>
            <person name="Malfatti S."/>
            <person name="Shin M."/>
            <person name="Vergez L."/>
            <person name="Schmutz J."/>
            <person name="Larimer F."/>
            <person name="Land M."/>
            <person name="Hauser L."/>
            <person name="Kyrpides N."/>
            <person name="Kim E."/>
            <person name="Meeks J.C."/>
            <person name="Elhai J."/>
            <person name="Campbell E.L."/>
            <person name="Thiel T."/>
            <person name="Longmire J."/>
            <person name="Potts M."/>
            <person name="Atlas R."/>
        </authorList>
    </citation>
    <scope>NUCLEOTIDE SEQUENCE [LARGE SCALE GENOMIC DNA]</scope>
    <source>
        <strain evidence="3">ATCC 29133 / PCC 73102</strain>
    </source>
</reference>
<dbReference type="KEGG" id="npu:Npun_R3044"/>
<dbReference type="InterPro" id="IPR003018">
    <property type="entry name" value="GAF"/>
</dbReference>
<dbReference type="Pfam" id="PF13185">
    <property type="entry name" value="GAF_2"/>
    <property type="match status" value="1"/>
</dbReference>
<organism evidence="2 3">
    <name type="scientific">Nostoc punctiforme (strain ATCC 29133 / PCC 73102)</name>
    <dbReference type="NCBI Taxonomy" id="63737"/>
    <lineage>
        <taxon>Bacteria</taxon>
        <taxon>Bacillati</taxon>
        <taxon>Cyanobacteriota</taxon>
        <taxon>Cyanophyceae</taxon>
        <taxon>Nostocales</taxon>
        <taxon>Nostocaceae</taxon>
        <taxon>Nostoc</taxon>
    </lineage>
</organism>